<dbReference type="AlphaFoldDB" id="A0A6J7F8W2"/>
<feature type="domain" description="DUF8017" evidence="2">
    <location>
        <begin position="78"/>
        <end position="255"/>
    </location>
</feature>
<accession>A0A6J7F8W2</accession>
<sequence>MGLGKILVRLAALITLLFGLMWAIPQLAPQVPEPYEGVRALPPVSPKPTGSTTVPPPLPPGFPSMERPPPKIEVPDGQPQPIATKFGWTYDIPADWENWNDGFSEWVGEDGSTATYGAMGLHGRFDCEGGEFESSAISGMTGRRAGDLTVLAYREVQKASMIFTNEDGSLEPTVRIEDPKYLQIDGAPAVHYTALVEDIPDSPYCPPPRATFDVVTTTGFATAEVAVFVVLADRDVENALTDEDVEGLISSLRKSSTE</sequence>
<dbReference type="Pfam" id="PF26056">
    <property type="entry name" value="DUF8017"/>
    <property type="match status" value="1"/>
</dbReference>
<evidence type="ECO:0000256" key="1">
    <source>
        <dbReference type="SAM" id="MobiDB-lite"/>
    </source>
</evidence>
<reference evidence="3" key="1">
    <citation type="submission" date="2020-05" db="EMBL/GenBank/DDBJ databases">
        <authorList>
            <person name="Chiriac C."/>
            <person name="Salcher M."/>
            <person name="Ghai R."/>
            <person name="Kavagutti S V."/>
        </authorList>
    </citation>
    <scope>NUCLEOTIDE SEQUENCE</scope>
</reference>
<gene>
    <name evidence="3" type="ORF">UFOPK3472_01667</name>
</gene>
<feature type="region of interest" description="Disordered" evidence="1">
    <location>
        <begin position="42"/>
        <end position="63"/>
    </location>
</feature>
<evidence type="ECO:0000313" key="3">
    <source>
        <dbReference type="EMBL" id="CAB4888589.1"/>
    </source>
</evidence>
<evidence type="ECO:0000259" key="2">
    <source>
        <dbReference type="Pfam" id="PF26056"/>
    </source>
</evidence>
<organism evidence="3">
    <name type="scientific">freshwater metagenome</name>
    <dbReference type="NCBI Taxonomy" id="449393"/>
    <lineage>
        <taxon>unclassified sequences</taxon>
        <taxon>metagenomes</taxon>
        <taxon>ecological metagenomes</taxon>
    </lineage>
</organism>
<proteinExistence type="predicted"/>
<dbReference type="EMBL" id="CAFBLX010000098">
    <property type="protein sequence ID" value="CAB4888589.1"/>
    <property type="molecule type" value="Genomic_DNA"/>
</dbReference>
<dbReference type="InterPro" id="IPR058330">
    <property type="entry name" value="DUF8017"/>
</dbReference>
<name>A0A6J7F8W2_9ZZZZ</name>
<protein>
    <submittedName>
        <fullName evidence="3">Unannotated protein</fullName>
    </submittedName>
</protein>